<reference evidence="1 2" key="1">
    <citation type="submission" date="2024-06" db="EMBL/GenBank/DDBJ databases">
        <title>The Natural Products Discovery Center: Release of the First 8490 Sequenced Strains for Exploring Actinobacteria Biosynthetic Diversity.</title>
        <authorList>
            <person name="Kalkreuter E."/>
            <person name="Kautsar S.A."/>
            <person name="Yang D."/>
            <person name="Bader C.D."/>
            <person name="Teijaro C.N."/>
            <person name="Fluegel L."/>
            <person name="Davis C.M."/>
            <person name="Simpson J.R."/>
            <person name="Lauterbach L."/>
            <person name="Steele A.D."/>
            <person name="Gui C."/>
            <person name="Meng S."/>
            <person name="Li G."/>
            <person name="Viehrig K."/>
            <person name="Ye F."/>
            <person name="Su P."/>
            <person name="Kiefer A.F."/>
            <person name="Nichols A."/>
            <person name="Cepeda A.J."/>
            <person name="Yan W."/>
            <person name="Fan B."/>
            <person name="Jiang Y."/>
            <person name="Adhikari A."/>
            <person name="Zheng C.-J."/>
            <person name="Schuster L."/>
            <person name="Cowan T.M."/>
            <person name="Smanski M.J."/>
            <person name="Chevrette M.G."/>
            <person name="De Carvalho L.P.S."/>
            <person name="Shen B."/>
        </authorList>
    </citation>
    <scope>NUCLEOTIDE SEQUENCE [LARGE SCALE GENOMIC DNA]</scope>
    <source>
        <strain evidence="1 2">NPDC000634</strain>
    </source>
</reference>
<name>A0ABV1VWU4_9ACTN</name>
<evidence type="ECO:0000313" key="1">
    <source>
        <dbReference type="EMBL" id="MER6976021.1"/>
    </source>
</evidence>
<sequence length="144" mass="15045">MTTSPPGVRLFHGGVPGLRPGDRVLPPIATGVEHTLTGTAQALGASPEHARGDRVYVTIGRDVARVYAAVKPDGALYQVEPDGPLEVDPDCEVPGVSFACQAAAVVRVIDPVVLFRDRPFEAWVRLLNRATEAAGALAGGRQAG</sequence>
<gene>
    <name evidence="1" type="ORF">ABT317_02935</name>
</gene>
<accession>A0ABV1VWU4</accession>
<evidence type="ECO:0000313" key="2">
    <source>
        <dbReference type="Proteomes" id="UP001458415"/>
    </source>
</evidence>
<dbReference type="RefSeq" id="WP_086726997.1">
    <property type="nucleotide sequence ID" value="NZ_MUBM01000165.1"/>
</dbReference>
<organism evidence="1 2">
    <name type="scientific">Streptomyces carpinensis</name>
    <dbReference type="NCBI Taxonomy" id="66369"/>
    <lineage>
        <taxon>Bacteria</taxon>
        <taxon>Bacillati</taxon>
        <taxon>Actinomycetota</taxon>
        <taxon>Actinomycetes</taxon>
        <taxon>Kitasatosporales</taxon>
        <taxon>Streptomycetaceae</taxon>
        <taxon>Streptomyces</taxon>
    </lineage>
</organism>
<keyword evidence="2" id="KW-1185">Reference proteome</keyword>
<dbReference type="EMBL" id="JBEPCU010000019">
    <property type="protein sequence ID" value="MER6976021.1"/>
    <property type="molecule type" value="Genomic_DNA"/>
</dbReference>
<proteinExistence type="predicted"/>
<dbReference type="Proteomes" id="UP001458415">
    <property type="component" value="Unassembled WGS sequence"/>
</dbReference>
<comment type="caution">
    <text evidence="1">The sequence shown here is derived from an EMBL/GenBank/DDBJ whole genome shotgun (WGS) entry which is preliminary data.</text>
</comment>
<dbReference type="InterPro" id="IPR038611">
    <property type="entry name" value="Arr_sf"/>
</dbReference>
<protein>
    <submittedName>
        <fullName evidence="1">Uncharacterized protein</fullName>
    </submittedName>
</protein>
<dbReference type="Gene3D" id="3.20.170.40">
    <property type="entry name" value="Rifampin ADP-ribosyltransferase domain"/>
    <property type="match status" value="1"/>
</dbReference>